<reference evidence="2 3" key="1">
    <citation type="submission" date="2017-07" db="EMBL/GenBank/DDBJ databases">
        <title>Leptospira spp. isolated from tropical soils.</title>
        <authorList>
            <person name="Thibeaux R."/>
            <person name="Iraola G."/>
            <person name="Ferres I."/>
            <person name="Bierque E."/>
            <person name="Girault D."/>
            <person name="Soupe-Gilbert M.-E."/>
            <person name="Picardeau M."/>
            <person name="Goarant C."/>
        </authorList>
    </citation>
    <scope>NUCLEOTIDE SEQUENCE [LARGE SCALE GENOMIC DNA]</scope>
    <source>
        <strain evidence="2 3">MCA1-C-A1</strain>
    </source>
</reference>
<feature type="signal peptide" evidence="1">
    <location>
        <begin position="1"/>
        <end position="26"/>
    </location>
</feature>
<feature type="chain" id="PRO_5014644296" description="DUF1554 domain-containing protein" evidence="1">
    <location>
        <begin position="27"/>
        <end position="377"/>
    </location>
</feature>
<organism evidence="2 3">
    <name type="scientific">Leptospira hartskeerlii</name>
    <dbReference type="NCBI Taxonomy" id="2023177"/>
    <lineage>
        <taxon>Bacteria</taxon>
        <taxon>Pseudomonadati</taxon>
        <taxon>Spirochaetota</taxon>
        <taxon>Spirochaetia</taxon>
        <taxon>Leptospirales</taxon>
        <taxon>Leptospiraceae</taxon>
        <taxon>Leptospira</taxon>
    </lineage>
</organism>
<sequence length="377" mass="40207">MKGSKSLKAAFILLCLTLWISKCNNAESTALDGSKPSLAGAITIDPSIFWNLFNILPPYPLIGYYNEGETTFSVEENGEADITIGIENPPTDGSTIQYRFYPNDNIYFGTDLDPNTDASLGYLTISFAPNPQNSNFDYKTTMNINGAQDENCLSTVYNLVAVDVDSGISQTLKVKVNDIDKCIFVATNNGAGYAGNFAKKAIDNSTFAGPVEVADDICNSNVPDGVNKDVAYKAMLVVSYSPSGNLRNTSTADRVFNTYTKYYSQGGKKLAYSFISSTTIGFANADQWANALGTSGRIWTGFSSIDWTAGSPTTTQCGGLAPSGAPYSSWYSSTATGTQGLLTAVNGNSIAEMTTTDPAVVIPTLCSQKRNIVCVGQ</sequence>
<evidence type="ECO:0008006" key="4">
    <source>
        <dbReference type="Google" id="ProtNLM"/>
    </source>
</evidence>
<accession>A0A2M9X943</accession>
<keyword evidence="1" id="KW-0732">Signal</keyword>
<evidence type="ECO:0000313" key="2">
    <source>
        <dbReference type="EMBL" id="PJZ24207.1"/>
    </source>
</evidence>
<dbReference type="Proteomes" id="UP000232196">
    <property type="component" value="Unassembled WGS sequence"/>
</dbReference>
<protein>
    <recommendedName>
        <fullName evidence="4">DUF1554 domain-containing protein</fullName>
    </recommendedName>
</protein>
<keyword evidence="3" id="KW-1185">Reference proteome</keyword>
<dbReference type="OrthoDB" id="316636at2"/>
<proteinExistence type="predicted"/>
<evidence type="ECO:0000313" key="3">
    <source>
        <dbReference type="Proteomes" id="UP000232196"/>
    </source>
</evidence>
<comment type="caution">
    <text evidence="2">The sequence shown here is derived from an EMBL/GenBank/DDBJ whole genome shotgun (WGS) entry which is preliminary data.</text>
</comment>
<name>A0A2M9X943_9LEPT</name>
<dbReference type="EMBL" id="NPDN01000010">
    <property type="protein sequence ID" value="PJZ24207.1"/>
    <property type="molecule type" value="Genomic_DNA"/>
</dbReference>
<dbReference type="AlphaFoldDB" id="A0A2M9X943"/>
<dbReference type="RefSeq" id="WP_100708122.1">
    <property type="nucleotide sequence ID" value="NZ_NPDL01000001.1"/>
</dbReference>
<evidence type="ECO:0000256" key="1">
    <source>
        <dbReference type="SAM" id="SignalP"/>
    </source>
</evidence>
<gene>
    <name evidence="2" type="ORF">CH357_17865</name>
</gene>